<feature type="compositionally biased region" description="Polar residues" evidence="1">
    <location>
        <begin position="23"/>
        <end position="52"/>
    </location>
</feature>
<proteinExistence type="predicted"/>
<evidence type="ECO:0000313" key="3">
    <source>
        <dbReference type="EMBL" id="RPD56326.1"/>
    </source>
</evidence>
<feature type="region of interest" description="Disordered" evidence="1">
    <location>
        <begin position="1"/>
        <end position="52"/>
    </location>
</feature>
<reference evidence="3" key="1">
    <citation type="journal article" date="2018" name="Genome Biol. Evol.">
        <title>Genomics and development of Lentinus tigrinus, a white-rot wood-decaying mushroom with dimorphic fruiting bodies.</title>
        <authorList>
            <person name="Wu B."/>
            <person name="Xu Z."/>
            <person name="Knudson A."/>
            <person name="Carlson A."/>
            <person name="Chen N."/>
            <person name="Kovaka S."/>
            <person name="LaButti K."/>
            <person name="Lipzen A."/>
            <person name="Pennachio C."/>
            <person name="Riley R."/>
            <person name="Schakwitz W."/>
            <person name="Umezawa K."/>
            <person name="Ohm R.A."/>
            <person name="Grigoriev I.V."/>
            <person name="Nagy L.G."/>
            <person name="Gibbons J."/>
            <person name="Hibbett D."/>
        </authorList>
    </citation>
    <scope>NUCLEOTIDE SEQUENCE [LARGE SCALE GENOMIC DNA]</scope>
    <source>
        <strain evidence="3">ALCF2SS1-6</strain>
    </source>
</reference>
<keyword evidence="4" id="KW-1185">Reference proteome</keyword>
<dbReference type="Proteomes" id="UP000313359">
    <property type="component" value="Unassembled WGS sequence"/>
</dbReference>
<dbReference type="AlphaFoldDB" id="A0A5C2RZ10"/>
<organism evidence="3 4">
    <name type="scientific">Lentinus tigrinus ALCF2SS1-6</name>
    <dbReference type="NCBI Taxonomy" id="1328759"/>
    <lineage>
        <taxon>Eukaryota</taxon>
        <taxon>Fungi</taxon>
        <taxon>Dikarya</taxon>
        <taxon>Basidiomycota</taxon>
        <taxon>Agaricomycotina</taxon>
        <taxon>Agaricomycetes</taxon>
        <taxon>Polyporales</taxon>
        <taxon>Polyporaceae</taxon>
        <taxon>Lentinus</taxon>
    </lineage>
</organism>
<evidence type="ECO:0000313" key="4">
    <source>
        <dbReference type="Proteomes" id="UP000313359"/>
    </source>
</evidence>
<keyword evidence="2" id="KW-1133">Transmembrane helix</keyword>
<accession>A0A5C2RZ10</accession>
<name>A0A5C2RZ10_9APHY</name>
<feature type="transmembrane region" description="Helical" evidence="2">
    <location>
        <begin position="373"/>
        <end position="400"/>
    </location>
</feature>
<protein>
    <submittedName>
        <fullName evidence="3">Uncharacterized protein</fullName>
    </submittedName>
</protein>
<keyword evidence="2" id="KW-0472">Membrane</keyword>
<sequence>MPVPIVMPQPGIPSPAVAAPDVQASNDSTPGTAQHAASTKAPSRSPSPTRDDVATTSVAWRIHTLPLYARLTEVLFEGEDNSLPSQTTGCIGFLKLDGYSARDTTENMCCLIKFLQDHTWEMQVVSTFVDTMRTKSHWPTKLASASPEEHAKYVWSMMEGLLGIFAYNDYLKPVSPRTVHDIVPRIFSELPLTTASRFLRIPRPVIKPRRFSFSVRDLLDEEFMIEPTSNLADHLKMNGNAIRMYVLDAAAVKFLMAYHKNRVAKAIGMANLGNEVLQSYAVLTQIEFQENFKLPIQLGMFKPDPDNTRRTGFDDLVVITGVIRLFHNHPDFDPQPHLLAERVRLIEAALATRRHWYRRLRRDIHKRKKEEPWLFWGAVLAFLFGICTVIQTITSVWSLVLATA</sequence>
<keyword evidence="2" id="KW-0812">Transmembrane</keyword>
<feature type="compositionally biased region" description="Pro residues" evidence="1">
    <location>
        <begin position="1"/>
        <end position="13"/>
    </location>
</feature>
<evidence type="ECO:0000256" key="2">
    <source>
        <dbReference type="SAM" id="Phobius"/>
    </source>
</evidence>
<evidence type="ECO:0000256" key="1">
    <source>
        <dbReference type="SAM" id="MobiDB-lite"/>
    </source>
</evidence>
<gene>
    <name evidence="3" type="ORF">L227DRAFT_579044</name>
</gene>
<dbReference type="EMBL" id="ML122289">
    <property type="protein sequence ID" value="RPD56326.1"/>
    <property type="molecule type" value="Genomic_DNA"/>
</dbReference>
<dbReference type="OrthoDB" id="3004490at2759"/>